<feature type="signal peptide" evidence="1">
    <location>
        <begin position="1"/>
        <end position="18"/>
    </location>
</feature>
<sequence length="101" mass="10477">MQYTAFLTFFLGATLVIATPMAEANAVEARQSPTCPPGDYVVCGTCSSGKCLTSLNTSPLSSCDVGSCTSNTEGHPCGLESANNDDFDNQWVCPGAYPGDP</sequence>
<evidence type="ECO:0000313" key="3">
    <source>
        <dbReference type="Proteomes" id="UP000566819"/>
    </source>
</evidence>
<evidence type="ECO:0000313" key="2">
    <source>
        <dbReference type="EMBL" id="KAF4634817.1"/>
    </source>
</evidence>
<accession>A0A8H4RRP0</accession>
<reference evidence="2 3" key="1">
    <citation type="submission" date="2020-03" db="EMBL/GenBank/DDBJ databases">
        <title>Draft Genome Sequence of Cudoniella acicularis.</title>
        <authorList>
            <person name="Buettner E."/>
            <person name="Kellner H."/>
        </authorList>
    </citation>
    <scope>NUCLEOTIDE SEQUENCE [LARGE SCALE GENOMIC DNA]</scope>
    <source>
        <strain evidence="2 3">DSM 108380</strain>
    </source>
</reference>
<keyword evidence="1" id="KW-0732">Signal</keyword>
<dbReference type="EMBL" id="JAAMPI010000158">
    <property type="protein sequence ID" value="KAF4634817.1"/>
    <property type="molecule type" value="Genomic_DNA"/>
</dbReference>
<dbReference type="AlphaFoldDB" id="A0A8H4RRP0"/>
<proteinExistence type="predicted"/>
<comment type="caution">
    <text evidence="2">The sequence shown here is derived from an EMBL/GenBank/DDBJ whole genome shotgun (WGS) entry which is preliminary data.</text>
</comment>
<gene>
    <name evidence="2" type="ORF">G7Y89_g3284</name>
</gene>
<protein>
    <submittedName>
        <fullName evidence="2">Uncharacterized protein</fullName>
    </submittedName>
</protein>
<feature type="chain" id="PRO_5033989916" evidence="1">
    <location>
        <begin position="19"/>
        <end position="101"/>
    </location>
</feature>
<name>A0A8H4RRP0_9HELO</name>
<keyword evidence="3" id="KW-1185">Reference proteome</keyword>
<dbReference type="Proteomes" id="UP000566819">
    <property type="component" value="Unassembled WGS sequence"/>
</dbReference>
<evidence type="ECO:0000256" key="1">
    <source>
        <dbReference type="SAM" id="SignalP"/>
    </source>
</evidence>
<organism evidence="2 3">
    <name type="scientific">Cudoniella acicularis</name>
    <dbReference type="NCBI Taxonomy" id="354080"/>
    <lineage>
        <taxon>Eukaryota</taxon>
        <taxon>Fungi</taxon>
        <taxon>Dikarya</taxon>
        <taxon>Ascomycota</taxon>
        <taxon>Pezizomycotina</taxon>
        <taxon>Leotiomycetes</taxon>
        <taxon>Helotiales</taxon>
        <taxon>Tricladiaceae</taxon>
        <taxon>Cudoniella</taxon>
    </lineage>
</organism>